<evidence type="ECO:0000313" key="1">
    <source>
        <dbReference type="EMBL" id="KID48167.1"/>
    </source>
</evidence>
<sequence>MTKIYFFNQALEVINNFPFIAFLIKLNYLVLFLSFFLHGISFGLAMYLEIIICDEKIRLFTPNYKNIIEFKNIESMAVTPYYQYKNFRNEGGNFREYFKSKCTLIFITKDSREYEWGYSLSYQKGMEIKKMIEERMALNLSKKNENV</sequence>
<gene>
    <name evidence="1" type="ORF">C095_11490</name>
</gene>
<dbReference type="AlphaFoldDB" id="A0A0B4FLJ6"/>
<dbReference type="PATRIC" id="fig|1226633.4.peg.2327"/>
<dbReference type="EMBL" id="AUZI01000029">
    <property type="protein sequence ID" value="KID48167.1"/>
    <property type="molecule type" value="Genomic_DNA"/>
</dbReference>
<accession>A0A0B4FLJ6</accession>
<reference evidence="1 2" key="1">
    <citation type="submission" date="2013-08" db="EMBL/GenBank/DDBJ databases">
        <title>An opportunistic ruminal bacterium that causes liver abscesses in cattle.</title>
        <authorList>
            <person name="Benahmed F.H."/>
            <person name="Rasmussen M."/>
            <person name="Harbottle H."/>
            <person name="Soppet D."/>
            <person name="Nagaraja T.G."/>
            <person name="Davidson M."/>
        </authorList>
    </citation>
    <scope>NUCLEOTIDE SEQUENCE [LARGE SCALE GENOMIC DNA]</scope>
    <source>
        <strain evidence="1 2">B35</strain>
    </source>
</reference>
<proteinExistence type="predicted"/>
<protein>
    <submittedName>
        <fullName evidence="1">Uncharacterized protein</fullName>
    </submittedName>
</protein>
<name>A0A0B4FLJ6_9FUSO</name>
<organism evidence="1 2">
    <name type="scientific">Fusobacterium necrophorum subsp. funduliforme B35</name>
    <dbReference type="NCBI Taxonomy" id="1226633"/>
    <lineage>
        <taxon>Bacteria</taxon>
        <taxon>Fusobacteriati</taxon>
        <taxon>Fusobacteriota</taxon>
        <taxon>Fusobacteriia</taxon>
        <taxon>Fusobacteriales</taxon>
        <taxon>Fusobacteriaceae</taxon>
        <taxon>Fusobacterium</taxon>
    </lineage>
</organism>
<evidence type="ECO:0000313" key="2">
    <source>
        <dbReference type="Proteomes" id="UP000031184"/>
    </source>
</evidence>
<comment type="caution">
    <text evidence="1">The sequence shown here is derived from an EMBL/GenBank/DDBJ whole genome shotgun (WGS) entry which is preliminary data.</text>
</comment>
<dbReference type="Proteomes" id="UP000031184">
    <property type="component" value="Unassembled WGS sequence"/>
</dbReference>